<keyword evidence="4" id="KW-1185">Reference proteome</keyword>
<dbReference type="PANTHER" id="PTHR35270">
    <property type="entry name" value="FUSELESS, ISOFORM A"/>
    <property type="match status" value="1"/>
</dbReference>
<feature type="transmembrane region" description="Helical" evidence="2">
    <location>
        <begin position="281"/>
        <end position="299"/>
    </location>
</feature>
<evidence type="ECO:0000256" key="2">
    <source>
        <dbReference type="SAM" id="Phobius"/>
    </source>
</evidence>
<feature type="transmembrane region" description="Helical" evidence="2">
    <location>
        <begin position="246"/>
        <end position="269"/>
    </location>
</feature>
<proteinExistence type="predicted"/>
<evidence type="ECO:0000313" key="3">
    <source>
        <dbReference type="EMBL" id="KAK2573079.1"/>
    </source>
</evidence>
<feature type="region of interest" description="Disordered" evidence="1">
    <location>
        <begin position="333"/>
        <end position="359"/>
    </location>
</feature>
<feature type="transmembrane region" description="Helical" evidence="2">
    <location>
        <begin position="170"/>
        <end position="194"/>
    </location>
</feature>
<evidence type="ECO:0000313" key="4">
    <source>
        <dbReference type="Proteomes" id="UP001249851"/>
    </source>
</evidence>
<protein>
    <submittedName>
        <fullName evidence="3">Uncharacterized protein</fullName>
    </submittedName>
</protein>
<keyword evidence="2" id="KW-1133">Transmembrane helix</keyword>
<evidence type="ECO:0000256" key="1">
    <source>
        <dbReference type="SAM" id="MobiDB-lite"/>
    </source>
</evidence>
<accession>A0AAD9VG02</accession>
<reference evidence="3" key="2">
    <citation type="journal article" date="2023" name="Science">
        <title>Genomic signatures of disease resistance in endangered staghorn corals.</title>
        <authorList>
            <person name="Vollmer S.V."/>
            <person name="Selwyn J.D."/>
            <person name="Despard B.A."/>
            <person name="Roesel C.L."/>
        </authorList>
    </citation>
    <scope>NUCLEOTIDE SEQUENCE</scope>
    <source>
        <strain evidence="3">K2</strain>
    </source>
</reference>
<dbReference type="Proteomes" id="UP001249851">
    <property type="component" value="Unassembled WGS sequence"/>
</dbReference>
<reference evidence="3" key="1">
    <citation type="journal article" date="2023" name="G3 (Bethesda)">
        <title>Whole genome assembly and annotation of the endangered Caribbean coral Acropora cervicornis.</title>
        <authorList>
            <person name="Selwyn J.D."/>
            <person name="Vollmer S.V."/>
        </authorList>
    </citation>
    <scope>NUCLEOTIDE SEQUENCE</scope>
    <source>
        <strain evidence="3">K2</strain>
    </source>
</reference>
<feature type="transmembrane region" description="Helical" evidence="2">
    <location>
        <begin position="108"/>
        <end position="131"/>
    </location>
</feature>
<dbReference type="AlphaFoldDB" id="A0AAD9VG02"/>
<feature type="transmembrane region" description="Helical" evidence="2">
    <location>
        <begin position="214"/>
        <end position="234"/>
    </location>
</feature>
<comment type="caution">
    <text evidence="3">The sequence shown here is derived from an EMBL/GenBank/DDBJ whole genome shotgun (WGS) entry which is preliminary data.</text>
</comment>
<gene>
    <name evidence="3" type="ORF">P5673_002113</name>
</gene>
<feature type="compositionally biased region" description="Basic and acidic residues" evidence="1">
    <location>
        <begin position="333"/>
        <end position="351"/>
    </location>
</feature>
<feature type="transmembrane region" description="Helical" evidence="2">
    <location>
        <begin position="12"/>
        <end position="29"/>
    </location>
</feature>
<organism evidence="3 4">
    <name type="scientific">Acropora cervicornis</name>
    <name type="common">Staghorn coral</name>
    <dbReference type="NCBI Taxonomy" id="6130"/>
    <lineage>
        <taxon>Eukaryota</taxon>
        <taxon>Metazoa</taxon>
        <taxon>Cnidaria</taxon>
        <taxon>Anthozoa</taxon>
        <taxon>Hexacorallia</taxon>
        <taxon>Scleractinia</taxon>
        <taxon>Astrocoeniina</taxon>
        <taxon>Acroporidae</taxon>
        <taxon>Acropora</taxon>
    </lineage>
</organism>
<feature type="transmembrane region" description="Helical" evidence="2">
    <location>
        <begin position="82"/>
        <end position="102"/>
    </location>
</feature>
<dbReference type="Pfam" id="PF15993">
    <property type="entry name" value="Fuseless"/>
    <property type="match status" value="1"/>
</dbReference>
<dbReference type="InterPro" id="IPR032751">
    <property type="entry name" value="Fuseless"/>
</dbReference>
<name>A0AAD9VG02_ACRCE</name>
<keyword evidence="2" id="KW-0812">Transmembrane</keyword>
<keyword evidence="2" id="KW-0472">Membrane</keyword>
<sequence>MVSSLFVFQRFANFLIVSSVITPFVLSFWRGTWYVLDLFVYPQDVVLSGWITLSTSFGTIFSVSLVENYLKAYLDRQRRKQQLYLLLFYPLAVLSVASWRGLWLLIDYYTTISFISGIVKHAVGFTIVLAAKAPSSIVAVPGYCNSEINGDTSKSILQMKYAVSVNMSPFVTWLFNAFITVFVIGSGVICYWRGTWTIVSVALEPTLSVKSSLITIIVGTAGCGICYCLSEVLATKKLDPPFNIGCRILEVVFVYILGLGSVCTWIGFWSLIDICILPDKPVASALLCHLVGIVCLYLLRGFFNLIASPVGCRSFNNEMLDGLDMGSYLKRQDDREVTPEPNEKAEDKNCTKQENVICS</sequence>
<feature type="transmembrane region" description="Helical" evidence="2">
    <location>
        <begin position="49"/>
        <end position="70"/>
    </location>
</feature>
<dbReference type="EMBL" id="JARQWQ010000003">
    <property type="protein sequence ID" value="KAK2573079.1"/>
    <property type="molecule type" value="Genomic_DNA"/>
</dbReference>
<dbReference type="PANTHER" id="PTHR35270:SF2">
    <property type="entry name" value="FUSELESS, ISOFORM A"/>
    <property type="match status" value="1"/>
</dbReference>